<evidence type="ECO:0000313" key="2">
    <source>
        <dbReference type="Proteomes" id="UP000054399"/>
    </source>
</evidence>
<proteinExistence type="predicted"/>
<keyword evidence="2" id="KW-1185">Reference proteome</keyword>
<organism evidence="1 2">
    <name type="scientific">Cryptococcus tetragattii IND107</name>
    <dbReference type="NCBI Taxonomy" id="1296105"/>
    <lineage>
        <taxon>Eukaryota</taxon>
        <taxon>Fungi</taxon>
        <taxon>Dikarya</taxon>
        <taxon>Basidiomycota</taxon>
        <taxon>Agaricomycotina</taxon>
        <taxon>Tremellomycetes</taxon>
        <taxon>Tremellales</taxon>
        <taxon>Cryptococcaceae</taxon>
        <taxon>Cryptococcus</taxon>
        <taxon>Cryptococcus gattii species complex</taxon>
    </lineage>
</organism>
<dbReference type="RefSeq" id="XP_066612188.1">
    <property type="nucleotide sequence ID" value="XM_066759541.1"/>
</dbReference>
<evidence type="ECO:0000313" key="1">
    <source>
        <dbReference type="EMBL" id="KAL0243821.1"/>
    </source>
</evidence>
<dbReference type="GeneID" id="91991939"/>
<name>A0ABR3BLZ6_9TREE</name>
<reference evidence="1" key="1">
    <citation type="submission" date="2015-01" db="EMBL/GenBank/DDBJ databases">
        <authorList>
            <consortium name="The Broad Institute Genomics Platform"/>
            <person name="Cuomo C."/>
            <person name="Litvintseva A."/>
            <person name="Chen Y."/>
            <person name="Heitman J."/>
            <person name="Sun S."/>
            <person name="Springer D."/>
            <person name="Dromer F."/>
            <person name="Young S."/>
            <person name="Zeng Q."/>
            <person name="Gargeya S."/>
            <person name="Abouelleil A."/>
            <person name="Alvarado L."/>
            <person name="Chapman S.B."/>
            <person name="Gainer-Dewar J."/>
            <person name="Goldberg J."/>
            <person name="Griggs A."/>
            <person name="Gujja S."/>
            <person name="Hansen M."/>
            <person name="Howarth C."/>
            <person name="Imamovic A."/>
            <person name="Larimer J."/>
            <person name="Murphy C."/>
            <person name="Naylor J."/>
            <person name="Pearson M."/>
            <person name="Priest M."/>
            <person name="Roberts A."/>
            <person name="Saif S."/>
            <person name="Shea T."/>
            <person name="Sykes S."/>
            <person name="Wortman J."/>
            <person name="Nusbaum C."/>
            <person name="Birren B."/>
        </authorList>
    </citation>
    <scope>NUCLEOTIDE SEQUENCE</scope>
    <source>
        <strain evidence="1">IND107</strain>
    </source>
</reference>
<dbReference type="Proteomes" id="UP000054399">
    <property type="component" value="Unassembled WGS sequence"/>
</dbReference>
<reference evidence="1" key="2">
    <citation type="submission" date="2024-01" db="EMBL/GenBank/DDBJ databases">
        <title>Comparative genomics of Cryptococcus and Kwoniella reveals pathogenesis evolution and contrasting modes of karyotype evolution via chromosome fusion or intercentromeric recombination.</title>
        <authorList>
            <person name="Coelho M.A."/>
            <person name="David-Palma M."/>
            <person name="Shea T."/>
            <person name="Bowers K."/>
            <person name="Mcginley-Smith S."/>
            <person name="Mohammad A.W."/>
            <person name="Gnirke A."/>
            <person name="Yurkov A.M."/>
            <person name="Nowrousian M."/>
            <person name="Sun S."/>
            <person name="Cuomo C.A."/>
            <person name="Heitman J."/>
        </authorList>
    </citation>
    <scope>NUCLEOTIDE SEQUENCE</scope>
    <source>
        <strain evidence="1">IND107</strain>
    </source>
</reference>
<comment type="caution">
    <text evidence="1">The sequence shown here is derived from an EMBL/GenBank/DDBJ whole genome shotgun (WGS) entry which is preliminary data.</text>
</comment>
<sequence>MRESPLGGRAANIRPFEKFTPFGSSNLIRSNSGPMSLEQLHPAGRILNLEPPCASHQETDEEIEWLRGAWRSELDPDEVFDSDDFDTWEEETFHSHTEVDGQCCPIALPDSVDLKLAPPNSTMTTPTLLEHNFSSLLSSLSPPDFETSTNEKISFPILIPSGEIQYMVLEEELQFAEAEEASWGCEGPSFAPSSMGSRASSFSSNDHAISGNKRRSADSLNDFGLMSSSPCSFGFPTLNGTSLAFSIDAQEEESVSEVTCGMIKFMLDSFTNPGPRPEAVNPLLECVSPRDTTSFMHSQNTFWSTSGLRKEEEIHQISI</sequence>
<accession>A0ABR3BLZ6</accession>
<dbReference type="EMBL" id="ATAM02000009">
    <property type="protein sequence ID" value="KAL0243821.1"/>
    <property type="molecule type" value="Genomic_DNA"/>
</dbReference>
<gene>
    <name evidence="1" type="ORF">I308_105083</name>
</gene>
<protein>
    <submittedName>
        <fullName evidence="1">Uncharacterized protein</fullName>
    </submittedName>
</protein>